<dbReference type="RefSeq" id="WP_306988468.1">
    <property type="nucleotide sequence ID" value="NZ_JAUSUT010000001.1"/>
</dbReference>
<protein>
    <recommendedName>
        <fullName evidence="1">DUF4145 domain-containing protein</fullName>
    </recommendedName>
</protein>
<organism evidence="2 3">
    <name type="scientific">Amycolatopsis thermophila</name>
    <dbReference type="NCBI Taxonomy" id="206084"/>
    <lineage>
        <taxon>Bacteria</taxon>
        <taxon>Bacillati</taxon>
        <taxon>Actinomycetota</taxon>
        <taxon>Actinomycetes</taxon>
        <taxon>Pseudonocardiales</taxon>
        <taxon>Pseudonocardiaceae</taxon>
        <taxon>Amycolatopsis</taxon>
    </lineage>
</organism>
<keyword evidence="3" id="KW-1185">Reference proteome</keyword>
<feature type="domain" description="DUF4145" evidence="1">
    <location>
        <begin position="105"/>
        <end position="182"/>
    </location>
</feature>
<dbReference type="InterPro" id="IPR025285">
    <property type="entry name" value="DUF4145"/>
</dbReference>
<evidence type="ECO:0000313" key="3">
    <source>
        <dbReference type="Proteomes" id="UP001229651"/>
    </source>
</evidence>
<evidence type="ECO:0000313" key="2">
    <source>
        <dbReference type="EMBL" id="MDQ0376558.1"/>
    </source>
</evidence>
<proteinExistence type="predicted"/>
<reference evidence="2 3" key="1">
    <citation type="submission" date="2023-07" db="EMBL/GenBank/DDBJ databases">
        <title>Sequencing the genomes of 1000 actinobacteria strains.</title>
        <authorList>
            <person name="Klenk H.-P."/>
        </authorList>
    </citation>
    <scope>NUCLEOTIDE SEQUENCE [LARGE SCALE GENOMIC DNA]</scope>
    <source>
        <strain evidence="2 3">DSM 45805</strain>
    </source>
</reference>
<dbReference type="EMBL" id="JAUSUT010000001">
    <property type="protein sequence ID" value="MDQ0376558.1"/>
    <property type="molecule type" value="Genomic_DNA"/>
</dbReference>
<evidence type="ECO:0000259" key="1">
    <source>
        <dbReference type="Pfam" id="PF13643"/>
    </source>
</evidence>
<dbReference type="Proteomes" id="UP001229651">
    <property type="component" value="Unassembled WGS sequence"/>
</dbReference>
<accession>A0ABU0EMR1</accession>
<gene>
    <name evidence="2" type="ORF">FB470_000552</name>
</gene>
<sequence>MANRVCWHCGVSAHQTPRGDEARRAVDDTWSAVFACDECGQLSIARTAQKFTNSGVGRSILAQMHRGEIPVIWLPRHPIGRDFPDVPDHIASAASEAHADHSIGSFRSAVLLARSVIEATAKDKGITGGNLDSKINELHTRGLIRELVREQAHEVRFLGNDMAHGDFVEPVFEEESAEILELMGEVLEEVYQAPARLEARRQARRERREGAGAAG</sequence>
<dbReference type="Pfam" id="PF13643">
    <property type="entry name" value="DUF4145"/>
    <property type="match status" value="1"/>
</dbReference>
<comment type="caution">
    <text evidence="2">The sequence shown here is derived from an EMBL/GenBank/DDBJ whole genome shotgun (WGS) entry which is preliminary data.</text>
</comment>
<name>A0ABU0EMR1_9PSEU</name>